<sequence length="203" mass="23503">MLKRFVWKENDVYSVQLTGELYILAQLLTKPYAAFFNIRSASADFSDAVDIRQAAPLGVCMVLKDFFKKCAVHKMPVSTGYRQEIAIPELFISPDREQWFQRSDIDEAEQIYNLVRIDPVAGDQGIMGNEIVLSDIIRNHPELLHTYELVGYNTGYELIRRLLLSVEQNRWIDPAREKLLVGQDLYPLQTLDELWHIGVPRYV</sequence>
<keyword evidence="2" id="KW-1185">Reference proteome</keyword>
<reference evidence="1 2" key="2">
    <citation type="journal article" date="2016" name="Int. J. Syst. Evol. Microbiol.">
        <title>Paenibacillus bovis sp. nov., isolated from raw yak (Bos grunniens) milk.</title>
        <authorList>
            <person name="Gao C."/>
            <person name="Han J."/>
            <person name="Liu Z."/>
            <person name="Xu X."/>
            <person name="Hang F."/>
            <person name="Wu Z."/>
        </authorList>
    </citation>
    <scope>NUCLEOTIDE SEQUENCE [LARGE SCALE GENOMIC DNA]</scope>
    <source>
        <strain evidence="1 2">BD3526</strain>
    </source>
</reference>
<dbReference type="AlphaFoldDB" id="A0A172ZKN9"/>
<evidence type="ECO:0000313" key="1">
    <source>
        <dbReference type="EMBL" id="ANF98109.1"/>
    </source>
</evidence>
<accession>A0A172ZKN9</accession>
<gene>
    <name evidence="1" type="ORF">AR543_20255</name>
</gene>
<dbReference type="RefSeq" id="WP_060536191.1">
    <property type="nucleotide sequence ID" value="NZ_CP013023.1"/>
</dbReference>
<organism evidence="1 2">
    <name type="scientific">Paenibacillus bovis</name>
    <dbReference type="NCBI Taxonomy" id="1616788"/>
    <lineage>
        <taxon>Bacteria</taxon>
        <taxon>Bacillati</taxon>
        <taxon>Bacillota</taxon>
        <taxon>Bacilli</taxon>
        <taxon>Bacillales</taxon>
        <taxon>Paenibacillaceae</taxon>
        <taxon>Paenibacillus</taxon>
    </lineage>
</organism>
<reference evidence="2" key="1">
    <citation type="submission" date="2015-10" db="EMBL/GenBank/DDBJ databases">
        <title>Genome of Paenibacillus bovis sp. nov.</title>
        <authorList>
            <person name="Wu Z."/>
            <person name="Gao C."/>
            <person name="Liu Z."/>
            <person name="Zheng H."/>
        </authorList>
    </citation>
    <scope>NUCLEOTIDE SEQUENCE [LARGE SCALE GENOMIC DNA]</scope>
    <source>
        <strain evidence="2">BD3526</strain>
    </source>
</reference>
<dbReference type="EMBL" id="CP013023">
    <property type="protein sequence ID" value="ANF98109.1"/>
    <property type="molecule type" value="Genomic_DNA"/>
</dbReference>
<protein>
    <submittedName>
        <fullName evidence="1">Uncharacterized protein</fullName>
    </submittedName>
</protein>
<dbReference type="KEGG" id="pbv:AR543_20255"/>
<dbReference type="Proteomes" id="UP000078148">
    <property type="component" value="Chromosome"/>
</dbReference>
<dbReference type="OrthoDB" id="2080513at2"/>
<name>A0A172ZKN9_9BACL</name>
<evidence type="ECO:0000313" key="2">
    <source>
        <dbReference type="Proteomes" id="UP000078148"/>
    </source>
</evidence>
<proteinExistence type="predicted"/>